<organism evidence="7 8">
    <name type="scientific">Podarcis muralis</name>
    <name type="common">Wall lizard</name>
    <name type="synonym">Lacerta muralis</name>
    <dbReference type="NCBI Taxonomy" id="64176"/>
    <lineage>
        <taxon>Eukaryota</taxon>
        <taxon>Metazoa</taxon>
        <taxon>Chordata</taxon>
        <taxon>Craniata</taxon>
        <taxon>Vertebrata</taxon>
        <taxon>Euteleostomi</taxon>
        <taxon>Lepidosauria</taxon>
        <taxon>Squamata</taxon>
        <taxon>Bifurcata</taxon>
        <taxon>Unidentata</taxon>
        <taxon>Episquamata</taxon>
        <taxon>Laterata</taxon>
        <taxon>Lacertibaenia</taxon>
        <taxon>Lacertidae</taxon>
        <taxon>Podarcis</taxon>
    </lineage>
</organism>
<keyword evidence="8" id="KW-1185">Reference proteome</keyword>
<feature type="domain" description="ASD2" evidence="6">
    <location>
        <begin position="1"/>
        <end position="150"/>
    </location>
</feature>
<dbReference type="PANTHER" id="PTHR15012">
    <property type="entry name" value="APICAL PROTEIN/SHROOM-RELATED"/>
    <property type="match status" value="1"/>
</dbReference>
<reference evidence="7" key="2">
    <citation type="submission" date="2025-09" db="UniProtKB">
        <authorList>
            <consortium name="Ensembl"/>
        </authorList>
    </citation>
    <scope>IDENTIFICATION</scope>
</reference>
<dbReference type="Ensembl" id="ENSPMRT00000034715.1">
    <property type="protein sequence ID" value="ENSPMRP00000032739.1"/>
    <property type="gene ID" value="ENSPMRG00000021213.1"/>
</dbReference>
<feature type="coiled-coil region" evidence="5">
    <location>
        <begin position="67"/>
        <end position="94"/>
    </location>
</feature>
<evidence type="ECO:0000313" key="8">
    <source>
        <dbReference type="Proteomes" id="UP000472272"/>
    </source>
</evidence>
<name>A0A670KAV2_PODMU</name>
<dbReference type="GO" id="GO:0043296">
    <property type="term" value="C:apical junction complex"/>
    <property type="evidence" value="ECO:0007669"/>
    <property type="project" value="TreeGrafter"/>
</dbReference>
<dbReference type="PANTHER" id="PTHR15012:SF35">
    <property type="entry name" value="PROTEIN SHROOM4"/>
    <property type="match status" value="1"/>
</dbReference>
<dbReference type="GO" id="GO:0007015">
    <property type="term" value="P:actin filament organization"/>
    <property type="evidence" value="ECO:0007669"/>
    <property type="project" value="TreeGrafter"/>
</dbReference>
<dbReference type="AlphaFoldDB" id="A0A670KAV2"/>
<dbReference type="OMA" id="THEQFAD"/>
<dbReference type="Pfam" id="PF08687">
    <property type="entry name" value="ASD2"/>
    <property type="match status" value="1"/>
</dbReference>
<protein>
    <recommendedName>
        <fullName evidence="6">ASD2 domain-containing protein</fullName>
    </recommendedName>
</protein>
<evidence type="ECO:0000256" key="1">
    <source>
        <dbReference type="ARBA" id="ARBA00004245"/>
    </source>
</evidence>
<reference evidence="7" key="1">
    <citation type="submission" date="2025-08" db="UniProtKB">
        <authorList>
            <consortium name="Ensembl"/>
        </authorList>
    </citation>
    <scope>IDENTIFICATION</scope>
</reference>
<evidence type="ECO:0000313" key="7">
    <source>
        <dbReference type="Ensembl" id="ENSPMRP00000032739.1"/>
    </source>
</evidence>
<dbReference type="InterPro" id="IPR027685">
    <property type="entry name" value="Shroom_fam"/>
</dbReference>
<dbReference type="Proteomes" id="UP000472272">
    <property type="component" value="Unplaced"/>
</dbReference>
<keyword evidence="4" id="KW-0206">Cytoskeleton</keyword>
<evidence type="ECO:0000256" key="2">
    <source>
        <dbReference type="ARBA" id="ARBA00006469"/>
    </source>
</evidence>
<keyword evidence="3" id="KW-0963">Cytoplasm</keyword>
<accession>A0A670KAV2</accession>
<sequence>MVLGREVENHVKGVCKPHEYEKFRLFIGDLEKVVNLLLSLSGRLARVENALSSLDLDLPLFSLPQIKLALLEKKRQLMAQLEDAKELQDHVSRRERLVFTSVSRCLPAEQLQDYQHFVRMKSALIIQQRQLEDKIKLGEEQLRCLRESLQPECLG</sequence>
<evidence type="ECO:0000259" key="6">
    <source>
        <dbReference type="PROSITE" id="PS51307"/>
    </source>
</evidence>
<dbReference type="GO" id="GO:0051015">
    <property type="term" value="F:actin filament binding"/>
    <property type="evidence" value="ECO:0007669"/>
    <property type="project" value="InterPro"/>
</dbReference>
<dbReference type="Gene3D" id="6.10.250.3120">
    <property type="match status" value="1"/>
</dbReference>
<evidence type="ECO:0000256" key="3">
    <source>
        <dbReference type="ARBA" id="ARBA00022490"/>
    </source>
</evidence>
<dbReference type="GeneTree" id="ENSGT00940000159479"/>
<dbReference type="GO" id="GO:0016324">
    <property type="term" value="C:apical plasma membrane"/>
    <property type="evidence" value="ECO:0007669"/>
    <property type="project" value="TreeGrafter"/>
</dbReference>
<dbReference type="GO" id="GO:0030864">
    <property type="term" value="C:cortical actin cytoskeleton"/>
    <property type="evidence" value="ECO:0007669"/>
    <property type="project" value="TreeGrafter"/>
</dbReference>
<evidence type="ECO:0000256" key="4">
    <source>
        <dbReference type="ARBA" id="ARBA00023212"/>
    </source>
</evidence>
<comment type="subcellular location">
    <subcellularLocation>
        <location evidence="1">Cytoplasm</location>
        <location evidence="1">Cytoskeleton</location>
    </subcellularLocation>
</comment>
<dbReference type="PROSITE" id="PS51307">
    <property type="entry name" value="ASD2"/>
    <property type="match status" value="1"/>
</dbReference>
<proteinExistence type="inferred from homology"/>
<keyword evidence="5" id="KW-0175">Coiled coil</keyword>
<dbReference type="GO" id="GO:0005912">
    <property type="term" value="C:adherens junction"/>
    <property type="evidence" value="ECO:0007669"/>
    <property type="project" value="TreeGrafter"/>
</dbReference>
<evidence type="ECO:0000256" key="5">
    <source>
        <dbReference type="SAM" id="Coils"/>
    </source>
</evidence>
<comment type="similarity">
    <text evidence="2">Belongs to the shroom family.</text>
</comment>
<dbReference type="InterPro" id="IPR014799">
    <property type="entry name" value="ASD2_dom"/>
</dbReference>